<dbReference type="InterPro" id="IPR001647">
    <property type="entry name" value="HTH_TetR"/>
</dbReference>
<evidence type="ECO:0000256" key="1">
    <source>
        <dbReference type="ARBA" id="ARBA00023015"/>
    </source>
</evidence>
<dbReference type="PANTHER" id="PTHR47506:SF6">
    <property type="entry name" value="HTH-TYPE TRANSCRIPTIONAL REPRESSOR NEMR"/>
    <property type="match status" value="1"/>
</dbReference>
<dbReference type="GO" id="GO:0003677">
    <property type="term" value="F:DNA binding"/>
    <property type="evidence" value="ECO:0007669"/>
    <property type="project" value="UniProtKB-UniRule"/>
</dbReference>
<accession>H1KQA4</accession>
<reference evidence="7 8" key="1">
    <citation type="submission" date="2011-09" db="EMBL/GenBank/DDBJ databases">
        <title>The draft genome of Methylobacterium extorquens DSM 13060.</title>
        <authorList>
            <consortium name="US DOE Joint Genome Institute (JGI-PGF)"/>
            <person name="Lucas S."/>
            <person name="Han J."/>
            <person name="Lapidus A."/>
            <person name="Cheng J.-F."/>
            <person name="Goodwin L."/>
            <person name="Pitluck S."/>
            <person name="Peters L."/>
            <person name="Land M.L."/>
            <person name="Hauser L."/>
            <person name="Koskimaki J."/>
            <person name="Halonen O."/>
            <person name="Pirttila A."/>
            <person name="Frank C."/>
            <person name="Woyke T.J."/>
        </authorList>
    </citation>
    <scope>NUCLEOTIDE SEQUENCE [LARGE SCALE GENOMIC DNA]</scope>
    <source>
        <strain evidence="7 8">DSM 13060</strain>
    </source>
</reference>
<comment type="caution">
    <text evidence="7">The sequence shown here is derived from an EMBL/GenBank/DDBJ whole genome shotgun (WGS) entry which is preliminary data.</text>
</comment>
<evidence type="ECO:0000259" key="6">
    <source>
        <dbReference type="PROSITE" id="PS50977"/>
    </source>
</evidence>
<gene>
    <name evidence="7" type="ORF">MetexDRAFT_4817</name>
</gene>
<evidence type="ECO:0000313" key="8">
    <source>
        <dbReference type="Proteomes" id="UP000004382"/>
    </source>
</evidence>
<evidence type="ECO:0000256" key="2">
    <source>
        <dbReference type="ARBA" id="ARBA00023125"/>
    </source>
</evidence>
<dbReference type="AlphaFoldDB" id="H1KQA4"/>
<evidence type="ECO:0000256" key="3">
    <source>
        <dbReference type="ARBA" id="ARBA00023163"/>
    </source>
</evidence>
<dbReference type="PROSITE" id="PS50977">
    <property type="entry name" value="HTH_TETR_2"/>
    <property type="match status" value="1"/>
</dbReference>
<feature type="region of interest" description="Disordered" evidence="5">
    <location>
        <begin position="1"/>
        <end position="20"/>
    </location>
</feature>
<feature type="domain" description="HTH tetR-type" evidence="6">
    <location>
        <begin position="44"/>
        <end position="104"/>
    </location>
</feature>
<dbReference type="Gene3D" id="1.10.357.10">
    <property type="entry name" value="Tetracycline Repressor, domain 2"/>
    <property type="match status" value="1"/>
</dbReference>
<dbReference type="PRINTS" id="PR00455">
    <property type="entry name" value="HTHTETR"/>
</dbReference>
<dbReference type="PATRIC" id="fig|882800.3.peg.4720"/>
<dbReference type="EMBL" id="AGJK01000194">
    <property type="protein sequence ID" value="EHP90297.1"/>
    <property type="molecule type" value="Genomic_DNA"/>
</dbReference>
<keyword evidence="1" id="KW-0805">Transcription regulation</keyword>
<keyword evidence="3" id="KW-0804">Transcription</keyword>
<dbReference type="InterPro" id="IPR036271">
    <property type="entry name" value="Tet_transcr_reg_TetR-rel_C_sf"/>
</dbReference>
<dbReference type="InterPro" id="IPR009057">
    <property type="entry name" value="Homeodomain-like_sf"/>
</dbReference>
<feature type="compositionally biased region" description="Polar residues" evidence="5">
    <location>
        <begin position="1"/>
        <end position="11"/>
    </location>
</feature>
<dbReference type="InterPro" id="IPR011075">
    <property type="entry name" value="TetR_C"/>
</dbReference>
<dbReference type="SUPFAM" id="SSF48498">
    <property type="entry name" value="Tetracyclin repressor-like, C-terminal domain"/>
    <property type="match status" value="1"/>
</dbReference>
<evidence type="ECO:0000313" key="7">
    <source>
        <dbReference type="EMBL" id="EHP90297.1"/>
    </source>
</evidence>
<name>H1KQA4_METEX</name>
<sequence>MTSAGCENGSANFRDHSDKKCKTPLDDRSNSAYLILMARLAAHTDTRQEILDSAYGLVGAKGFSGVGLSEILTSAGVPKGSFYHYFGSKEAFGEALLADYFESYLADLDTTLAEPGLSHAERLMNYWRKWQATQGGIDDQRKCLAVKLAAEVSDLSEPMRLALKSGTAAIIERLARSIAAGVAEGSLTVESEPHTTAENLYHVWLGASLMAKIVRTDAPFEAAIGTTRRNLGLTSH</sequence>
<dbReference type="Proteomes" id="UP000004382">
    <property type="component" value="Unassembled WGS sequence"/>
</dbReference>
<proteinExistence type="predicted"/>
<protein>
    <submittedName>
        <fullName evidence="7">Transcriptional regulator, TetR family</fullName>
    </submittedName>
</protein>
<keyword evidence="2 4" id="KW-0238">DNA-binding</keyword>
<dbReference type="PANTHER" id="PTHR47506">
    <property type="entry name" value="TRANSCRIPTIONAL REGULATORY PROTEIN"/>
    <property type="match status" value="1"/>
</dbReference>
<evidence type="ECO:0000256" key="4">
    <source>
        <dbReference type="PROSITE-ProRule" id="PRU00335"/>
    </source>
</evidence>
<dbReference type="SUPFAM" id="SSF46689">
    <property type="entry name" value="Homeodomain-like"/>
    <property type="match status" value="1"/>
</dbReference>
<dbReference type="Pfam" id="PF00440">
    <property type="entry name" value="TetR_N"/>
    <property type="match status" value="1"/>
</dbReference>
<feature type="DNA-binding region" description="H-T-H motif" evidence="4">
    <location>
        <begin position="67"/>
        <end position="86"/>
    </location>
</feature>
<dbReference type="Pfam" id="PF16925">
    <property type="entry name" value="TetR_C_13"/>
    <property type="match status" value="1"/>
</dbReference>
<evidence type="ECO:0000256" key="5">
    <source>
        <dbReference type="SAM" id="MobiDB-lite"/>
    </source>
</evidence>
<organism evidence="7 8">
    <name type="scientific">Methylorubrum extorquens DSM 13060</name>
    <dbReference type="NCBI Taxonomy" id="882800"/>
    <lineage>
        <taxon>Bacteria</taxon>
        <taxon>Pseudomonadati</taxon>
        <taxon>Pseudomonadota</taxon>
        <taxon>Alphaproteobacteria</taxon>
        <taxon>Hyphomicrobiales</taxon>
        <taxon>Methylobacteriaceae</taxon>
        <taxon>Methylorubrum</taxon>
    </lineage>
</organism>